<gene>
    <name evidence="1" type="ORF">CRG98_012649</name>
</gene>
<keyword evidence="2" id="KW-1185">Reference proteome</keyword>
<evidence type="ECO:0000313" key="1">
    <source>
        <dbReference type="EMBL" id="PKI66984.1"/>
    </source>
</evidence>
<name>A0A2I0KEP9_PUNGR</name>
<evidence type="ECO:0000313" key="2">
    <source>
        <dbReference type="Proteomes" id="UP000233551"/>
    </source>
</evidence>
<reference evidence="1 2" key="1">
    <citation type="submission" date="2017-11" db="EMBL/GenBank/DDBJ databases">
        <title>De-novo sequencing of pomegranate (Punica granatum L.) genome.</title>
        <authorList>
            <person name="Akparov Z."/>
            <person name="Amiraslanov A."/>
            <person name="Hajiyeva S."/>
            <person name="Abbasov M."/>
            <person name="Kaur K."/>
            <person name="Hamwieh A."/>
            <person name="Solovyev V."/>
            <person name="Salamov A."/>
            <person name="Braich B."/>
            <person name="Kosarev P."/>
            <person name="Mahmoud A."/>
            <person name="Hajiyev E."/>
            <person name="Babayeva S."/>
            <person name="Izzatullayeva V."/>
            <person name="Mammadov A."/>
            <person name="Mammadov A."/>
            <person name="Sharifova S."/>
            <person name="Ojaghi J."/>
            <person name="Eynullazada K."/>
            <person name="Bayramov B."/>
            <person name="Abdulazimova A."/>
            <person name="Shahmuradov I."/>
        </authorList>
    </citation>
    <scope>NUCLEOTIDE SEQUENCE [LARGE SCALE GENOMIC DNA]</scope>
    <source>
        <strain evidence="2">cv. AG2017</strain>
        <tissue evidence="1">Leaf</tissue>
    </source>
</reference>
<sequence length="62" mass="7012">MDGWDPFFGWKRDGASAYCCRRMRGHHAERCASNHAVTLSVVRSGWPGWARLLVTAHLAVEK</sequence>
<dbReference type="Proteomes" id="UP000233551">
    <property type="component" value="Unassembled WGS sequence"/>
</dbReference>
<protein>
    <submittedName>
        <fullName evidence="1">Uncharacterized protein</fullName>
    </submittedName>
</protein>
<dbReference type="EMBL" id="PGOL01000650">
    <property type="protein sequence ID" value="PKI66984.1"/>
    <property type="molecule type" value="Genomic_DNA"/>
</dbReference>
<accession>A0A2I0KEP9</accession>
<comment type="caution">
    <text evidence="1">The sequence shown here is derived from an EMBL/GenBank/DDBJ whole genome shotgun (WGS) entry which is preliminary data.</text>
</comment>
<proteinExistence type="predicted"/>
<dbReference type="AlphaFoldDB" id="A0A2I0KEP9"/>
<organism evidence="1 2">
    <name type="scientific">Punica granatum</name>
    <name type="common">Pomegranate</name>
    <dbReference type="NCBI Taxonomy" id="22663"/>
    <lineage>
        <taxon>Eukaryota</taxon>
        <taxon>Viridiplantae</taxon>
        <taxon>Streptophyta</taxon>
        <taxon>Embryophyta</taxon>
        <taxon>Tracheophyta</taxon>
        <taxon>Spermatophyta</taxon>
        <taxon>Magnoliopsida</taxon>
        <taxon>eudicotyledons</taxon>
        <taxon>Gunneridae</taxon>
        <taxon>Pentapetalae</taxon>
        <taxon>rosids</taxon>
        <taxon>malvids</taxon>
        <taxon>Myrtales</taxon>
        <taxon>Lythraceae</taxon>
        <taxon>Punica</taxon>
    </lineage>
</organism>